<accession>A0A5D4RLC2</accession>
<feature type="domain" description="MrfA-like Zn-binding" evidence="1">
    <location>
        <begin position="506"/>
        <end position="605"/>
    </location>
</feature>
<sequence>MRDLPLRRGQLVTTFGPGALVISPEGESAMIGSLDKWFYDKNENRIKSFEEFEIQEPRLRSLLRVKKLLLPPDFRPGYQYKGGGNAITQTNTDLYIPLLRFPTWHYCPVCKTLHQTSMASRTSWLDCKECKKQRKMIQVPFVIVCEHGHISDFPWREWVHGDEKTNCEGLMKLVSTGGATLDSLKVKCSCGKDTERSLKGIMSRKTTEDMDDSGISELSKILNRKTNELYRCPGKKPWYGSEKDIEDCSGFPIAALKNSINVYFPNTISAIHLPGEHNIEVENLIDMFEKYGITSLWLNDFEKLEEKMKIAKKLCPPEISEYSDSDIELAILYIEGAIEEDEVLPEQVNTRKAEIELRKKEFETLIKDVDTKNLKVRKEWNPSDGSDYEVSINFNLINRVTKLKETIALIGFDRLSTHEDEGKNQIVKGKRLLFKDPDLLENNWLPAYKVYGEGIFFTLSLEKLISWEERSDVSRYFNKLITRIEKKGANVDDTLLKPRNILLHTLSHIIIDELALTCGYNSASLRERMYFNDNQCGVLIYTSSGDVDGTFGGLVRMGKKERFFPVVEKAIDKARWCSSDPVCSEIGKTSGQGVNNFNGAACHSCSYLPETSCELGNLFLDRTLLIDPKIGFFNID</sequence>
<reference evidence="2 3" key="1">
    <citation type="submission" date="2019-08" db="EMBL/GenBank/DDBJ databases">
        <title>Bacillus genomes from the desert of Cuatro Cienegas, Coahuila.</title>
        <authorList>
            <person name="Olmedo-Alvarez G."/>
        </authorList>
    </citation>
    <scope>NUCLEOTIDE SEQUENCE [LARGE SCALE GENOMIC DNA]</scope>
    <source>
        <strain evidence="2 3">CH446_14T</strain>
    </source>
</reference>
<dbReference type="InterPro" id="IPR047721">
    <property type="entry name" value="DrmB"/>
</dbReference>
<comment type="caution">
    <text evidence="2">The sequence shown here is derived from an EMBL/GenBank/DDBJ whole genome shotgun (WGS) entry which is preliminary data.</text>
</comment>
<dbReference type="EMBL" id="VTER01000002">
    <property type="protein sequence ID" value="TYS51191.1"/>
    <property type="molecule type" value="Genomic_DNA"/>
</dbReference>
<dbReference type="Proteomes" id="UP000322139">
    <property type="component" value="Unassembled WGS sequence"/>
</dbReference>
<dbReference type="Pfam" id="PF09369">
    <property type="entry name" value="MZB"/>
    <property type="match status" value="1"/>
</dbReference>
<evidence type="ECO:0000259" key="1">
    <source>
        <dbReference type="Pfam" id="PF09369"/>
    </source>
</evidence>
<name>A0A5D4RLC2_9BACI</name>
<gene>
    <name evidence="2" type="ORF">FZD51_03890</name>
</gene>
<dbReference type="InterPro" id="IPR018973">
    <property type="entry name" value="MZB"/>
</dbReference>
<protein>
    <submittedName>
        <fullName evidence="2">DUF1998 domain-containing protein</fullName>
    </submittedName>
</protein>
<dbReference type="AlphaFoldDB" id="A0A5D4RLC2"/>
<dbReference type="NCBIfam" id="NF038324">
    <property type="entry name" value="DrmB_fam"/>
    <property type="match status" value="1"/>
</dbReference>
<evidence type="ECO:0000313" key="2">
    <source>
        <dbReference type="EMBL" id="TYS51191.1"/>
    </source>
</evidence>
<organism evidence="2 3">
    <name type="scientific">Bacillus infantis</name>
    <dbReference type="NCBI Taxonomy" id="324767"/>
    <lineage>
        <taxon>Bacteria</taxon>
        <taxon>Bacillati</taxon>
        <taxon>Bacillota</taxon>
        <taxon>Bacilli</taxon>
        <taxon>Bacillales</taxon>
        <taxon>Bacillaceae</taxon>
        <taxon>Bacillus</taxon>
    </lineage>
</organism>
<evidence type="ECO:0000313" key="3">
    <source>
        <dbReference type="Proteomes" id="UP000322139"/>
    </source>
</evidence>
<proteinExistence type="predicted"/>
<dbReference type="RefSeq" id="WP_148973567.1">
    <property type="nucleotide sequence ID" value="NZ_VTER01000002.1"/>
</dbReference>